<dbReference type="Proteomes" id="UP000190435">
    <property type="component" value="Unassembled WGS sequence"/>
</dbReference>
<dbReference type="EMBL" id="MUXU01000039">
    <property type="protein sequence ID" value="OOR89443.1"/>
    <property type="molecule type" value="Genomic_DNA"/>
</dbReference>
<protein>
    <recommendedName>
        <fullName evidence="5">Zn-ribbon-containing, possibly RNA-binding protein and truncated derivatives</fullName>
    </recommendedName>
</protein>
<dbReference type="AlphaFoldDB" id="A0A1T0A0Y8"/>
<evidence type="ECO:0000313" key="1">
    <source>
        <dbReference type="EMBL" id="OOR89443.1"/>
    </source>
</evidence>
<name>A0A1T0A0Y8_9GAMM</name>
<evidence type="ECO:0000313" key="4">
    <source>
        <dbReference type="Proteomes" id="UP000255279"/>
    </source>
</evidence>
<evidence type="ECO:0000313" key="3">
    <source>
        <dbReference type="Proteomes" id="UP000190435"/>
    </source>
</evidence>
<proteinExistence type="predicted"/>
<gene>
    <name evidence="1" type="ORF">B0181_07125</name>
    <name evidence="2" type="ORF">NCTC10293_00145</name>
</gene>
<reference evidence="1 3" key="1">
    <citation type="submission" date="2017-02" db="EMBL/GenBank/DDBJ databases">
        <title>Draft genome sequence of Moraxella caviae CCUG 355 type strain.</title>
        <authorList>
            <person name="Engstrom-Jakobsson H."/>
            <person name="Salva-Serra F."/>
            <person name="Thorell K."/>
            <person name="Gonzales-Siles L."/>
            <person name="Karlsson R."/>
            <person name="Boulund F."/>
            <person name="Engstrand L."/>
            <person name="Moore E."/>
        </authorList>
    </citation>
    <scope>NUCLEOTIDE SEQUENCE [LARGE SCALE GENOMIC DNA]</scope>
    <source>
        <strain evidence="1 3">CCUG 355</strain>
    </source>
</reference>
<accession>A0A1T0A0Y8</accession>
<sequence length="181" mass="19943">MTDFTKPDLTTARPIDDLAAKTHTTNFLAAPTEKLAAAGAKPPKNLAARYQYLQACTKKVRQALHALVTPDVLDGCHVVYADAHRMTLSLFSATAANHLRYVSMNCVQALRAYDQQFCDLQEIRVIATPPAQSVSRQNSSQKTLSENTKRIINQNANNVIKHDGLRQALLRLANDDGDTKV</sequence>
<dbReference type="STRING" id="34060.B0181_07125"/>
<dbReference type="RefSeq" id="WP_078276814.1">
    <property type="nucleotide sequence ID" value="NZ_MUXU01000039.1"/>
</dbReference>
<keyword evidence="3" id="KW-1185">Reference proteome</keyword>
<dbReference type="Proteomes" id="UP000255279">
    <property type="component" value="Unassembled WGS sequence"/>
</dbReference>
<dbReference type="EMBL" id="UGQE01000001">
    <property type="protein sequence ID" value="STZ09834.1"/>
    <property type="molecule type" value="Genomic_DNA"/>
</dbReference>
<reference evidence="2 4" key="2">
    <citation type="submission" date="2018-06" db="EMBL/GenBank/DDBJ databases">
        <authorList>
            <consortium name="Pathogen Informatics"/>
            <person name="Doyle S."/>
        </authorList>
    </citation>
    <scope>NUCLEOTIDE SEQUENCE [LARGE SCALE GENOMIC DNA]</scope>
    <source>
        <strain evidence="2 4">NCTC10293</strain>
    </source>
</reference>
<evidence type="ECO:0000313" key="2">
    <source>
        <dbReference type="EMBL" id="STZ09834.1"/>
    </source>
</evidence>
<evidence type="ECO:0008006" key="5">
    <source>
        <dbReference type="Google" id="ProtNLM"/>
    </source>
</evidence>
<organism evidence="1 3">
    <name type="scientific">Moraxella caviae</name>
    <dbReference type="NCBI Taxonomy" id="34060"/>
    <lineage>
        <taxon>Bacteria</taxon>
        <taxon>Pseudomonadati</taxon>
        <taxon>Pseudomonadota</taxon>
        <taxon>Gammaproteobacteria</taxon>
        <taxon>Moraxellales</taxon>
        <taxon>Moraxellaceae</taxon>
        <taxon>Moraxella</taxon>
    </lineage>
</organism>
<dbReference type="OrthoDB" id="6650101at2"/>